<dbReference type="PANTHER" id="PTHR42756:SF1">
    <property type="entry name" value="TRANSCRIPTIONAL REPRESSOR OF EMRAB OPERON"/>
    <property type="match status" value="1"/>
</dbReference>
<sequence length="141" mass="16936">MSKKYTNTLLKIASNHMIIRFDDFSKAHDMTWMQASIIDFISRNSDIEMFQRDIEKEFFLQRSTVTVLLQRMEKKDLIYRQSSTKDARQKSVFLTQKAHKLEKQINAYMKHQQEILEANFSNAEISTFEKILKFYSDREEH</sequence>
<dbReference type="InterPro" id="IPR000835">
    <property type="entry name" value="HTH_MarR-typ"/>
</dbReference>
<dbReference type="PANTHER" id="PTHR42756">
    <property type="entry name" value="TRANSCRIPTIONAL REGULATOR, MARR"/>
    <property type="match status" value="1"/>
</dbReference>
<evidence type="ECO:0000313" key="8">
    <source>
        <dbReference type="Proteomes" id="UP000414364"/>
    </source>
</evidence>
<name>A0A5P0ZRC9_9LACO</name>
<reference evidence="7 8" key="1">
    <citation type="journal article" date="2019" name="Syst. Appl. Microbiol.">
        <title>Polyphasic characterization of two novel Lactobacillus spp. isolated from blown salami packages: Description of Lactobacillus halodurans sp. nov. and Lactobacillus salsicarnum sp. nov.</title>
        <authorList>
            <person name="Schuster J.A."/>
            <person name="Klingl A."/>
            <person name="Vogel R.F."/>
            <person name="Ehrmann M.A."/>
        </authorList>
    </citation>
    <scope>NUCLEOTIDE SEQUENCE [LARGE SCALE GENOMIC DNA]</scope>
    <source>
        <strain evidence="6 7">TMW 1.1920</strain>
        <strain evidence="5 8">TMW 1.2172</strain>
    </source>
</reference>
<keyword evidence="7" id="KW-1185">Reference proteome</keyword>
<feature type="domain" description="HTH marR-type" evidence="4">
    <location>
        <begin position="1"/>
        <end position="137"/>
    </location>
</feature>
<dbReference type="PROSITE" id="PS50995">
    <property type="entry name" value="HTH_MARR_2"/>
    <property type="match status" value="1"/>
</dbReference>
<evidence type="ECO:0000256" key="2">
    <source>
        <dbReference type="ARBA" id="ARBA00023125"/>
    </source>
</evidence>
<comment type="caution">
    <text evidence="5">The sequence shown here is derived from an EMBL/GenBank/DDBJ whole genome shotgun (WGS) entry which is preliminary data.</text>
</comment>
<accession>A0A5P0ZRC9</accession>
<protein>
    <submittedName>
        <fullName evidence="5">MarR family transcriptional regulator</fullName>
    </submittedName>
</protein>
<keyword evidence="3" id="KW-0804">Transcription</keyword>
<keyword evidence="2" id="KW-0238">DNA-binding</keyword>
<dbReference type="SUPFAM" id="SSF46785">
    <property type="entry name" value="Winged helix' DNA-binding domain"/>
    <property type="match status" value="1"/>
</dbReference>
<evidence type="ECO:0000256" key="3">
    <source>
        <dbReference type="ARBA" id="ARBA00023163"/>
    </source>
</evidence>
<dbReference type="GO" id="GO:0003700">
    <property type="term" value="F:DNA-binding transcription factor activity"/>
    <property type="evidence" value="ECO:0007669"/>
    <property type="project" value="InterPro"/>
</dbReference>
<evidence type="ECO:0000313" key="7">
    <source>
        <dbReference type="Proteomes" id="UP000371423"/>
    </source>
</evidence>
<dbReference type="AlphaFoldDB" id="A0A5P0ZRC9"/>
<evidence type="ECO:0000259" key="4">
    <source>
        <dbReference type="PROSITE" id="PS50995"/>
    </source>
</evidence>
<gene>
    <name evidence="6" type="ORF">FHL05_08990</name>
    <name evidence="5" type="ORF">FHL06_10340</name>
</gene>
<evidence type="ECO:0000313" key="5">
    <source>
        <dbReference type="EMBL" id="MQS76768.1"/>
    </source>
</evidence>
<dbReference type="Proteomes" id="UP000371423">
    <property type="component" value="Unassembled WGS sequence"/>
</dbReference>
<dbReference type="Pfam" id="PF12802">
    <property type="entry name" value="MarR_2"/>
    <property type="match status" value="1"/>
</dbReference>
<dbReference type="InterPro" id="IPR036388">
    <property type="entry name" value="WH-like_DNA-bd_sf"/>
</dbReference>
<dbReference type="Proteomes" id="UP000414364">
    <property type="component" value="Unassembled WGS sequence"/>
</dbReference>
<proteinExistence type="predicted"/>
<evidence type="ECO:0000256" key="1">
    <source>
        <dbReference type="ARBA" id="ARBA00023015"/>
    </source>
</evidence>
<dbReference type="SMART" id="SM00347">
    <property type="entry name" value="HTH_MARR"/>
    <property type="match status" value="1"/>
</dbReference>
<dbReference type="EMBL" id="VDFO01000033">
    <property type="protein sequence ID" value="MQS98020.1"/>
    <property type="molecule type" value="Genomic_DNA"/>
</dbReference>
<evidence type="ECO:0000313" key="6">
    <source>
        <dbReference type="EMBL" id="MQS98020.1"/>
    </source>
</evidence>
<dbReference type="EMBL" id="VDFP01000025">
    <property type="protein sequence ID" value="MQS76768.1"/>
    <property type="molecule type" value="Genomic_DNA"/>
</dbReference>
<dbReference type="OrthoDB" id="384891at2"/>
<dbReference type="GO" id="GO:0003677">
    <property type="term" value="F:DNA binding"/>
    <property type="evidence" value="ECO:0007669"/>
    <property type="project" value="UniProtKB-KW"/>
</dbReference>
<dbReference type="InterPro" id="IPR036390">
    <property type="entry name" value="WH_DNA-bd_sf"/>
</dbReference>
<dbReference type="RefSeq" id="WP_153386387.1">
    <property type="nucleotide sequence ID" value="NZ_VDFO01000033.1"/>
</dbReference>
<organism evidence="5 8">
    <name type="scientific">Companilactobacillus halodurans</name>
    <dbReference type="NCBI Taxonomy" id="2584183"/>
    <lineage>
        <taxon>Bacteria</taxon>
        <taxon>Bacillati</taxon>
        <taxon>Bacillota</taxon>
        <taxon>Bacilli</taxon>
        <taxon>Lactobacillales</taxon>
        <taxon>Lactobacillaceae</taxon>
        <taxon>Companilactobacillus</taxon>
    </lineage>
</organism>
<keyword evidence="1" id="KW-0805">Transcription regulation</keyword>
<dbReference type="Gene3D" id="1.10.10.10">
    <property type="entry name" value="Winged helix-like DNA-binding domain superfamily/Winged helix DNA-binding domain"/>
    <property type="match status" value="1"/>
</dbReference>